<feature type="region of interest" description="Disordered" evidence="1">
    <location>
        <begin position="254"/>
        <end position="286"/>
    </location>
</feature>
<feature type="region of interest" description="Disordered" evidence="1">
    <location>
        <begin position="111"/>
        <end position="134"/>
    </location>
</feature>
<reference evidence="2" key="2">
    <citation type="submission" date="2022-01" db="EMBL/GenBank/DDBJ databases">
        <authorList>
            <person name="Yamashiro T."/>
            <person name="Shiraishi A."/>
            <person name="Satake H."/>
            <person name="Nakayama K."/>
        </authorList>
    </citation>
    <scope>NUCLEOTIDE SEQUENCE</scope>
</reference>
<evidence type="ECO:0008006" key="4">
    <source>
        <dbReference type="Google" id="ProtNLM"/>
    </source>
</evidence>
<proteinExistence type="predicted"/>
<sequence>MRTRSSARRILSPIEDPERLLSRKSRSEPSLHFNLEEDDIAGQAPPQGPIPDLRSMEELLQAPTDGVGDAIVIDTFYNSLSQSDQDSLNSAANGNFLTKNTQEALTIIENKSKVQTSRNKTQVPSASGSSNQDAHITSLTKQVEALLSLHRPVNSVQNSCETCGGPHAYYECQAAGGYTQEDVYSTTAKALHERPQGALPSNTEPNPREQVNSIMTRCGLTTAEPSIPPPVPPTPRVEVEKEPETLMDEVHITSPKSTAHVPPPGVQPVSPPKPKEDPKPNPHQPKILHGKVLGTCMYCVWHTRLCVVLACTVFGMQGLVIPYPSRLNKTKLLDKNDVQISKFLKILKQLHFDISLMDALTQIPKFTKVLKDFLKDKEKLEELANTPINAECSAILLNKVPEKLEDPGKETLVSVRNVQDQLSGDCSVSRNRIVVKLVIYTILLASIDFSRDRPISASTTFPSDSSPSSALVETISSPITDIDIIDPILERFTDEPALIYSSLLGDDDDDLFDLKSDNDEWKKLLYGDSYNDTHSKNDKTKDSKTKSLIDEANIVELNILPPQLLTSDSTLPGESFEIATMLSSPFENEDKVFNPGILILGGT</sequence>
<dbReference type="EMBL" id="BQNB010014876">
    <property type="protein sequence ID" value="GJT33416.1"/>
    <property type="molecule type" value="Genomic_DNA"/>
</dbReference>
<evidence type="ECO:0000313" key="3">
    <source>
        <dbReference type="Proteomes" id="UP001151760"/>
    </source>
</evidence>
<gene>
    <name evidence="2" type="ORF">Tco_0923835</name>
</gene>
<organism evidence="2 3">
    <name type="scientific">Tanacetum coccineum</name>
    <dbReference type="NCBI Taxonomy" id="301880"/>
    <lineage>
        <taxon>Eukaryota</taxon>
        <taxon>Viridiplantae</taxon>
        <taxon>Streptophyta</taxon>
        <taxon>Embryophyta</taxon>
        <taxon>Tracheophyta</taxon>
        <taxon>Spermatophyta</taxon>
        <taxon>Magnoliopsida</taxon>
        <taxon>eudicotyledons</taxon>
        <taxon>Gunneridae</taxon>
        <taxon>Pentapetalae</taxon>
        <taxon>asterids</taxon>
        <taxon>campanulids</taxon>
        <taxon>Asterales</taxon>
        <taxon>Asteraceae</taxon>
        <taxon>Asteroideae</taxon>
        <taxon>Anthemideae</taxon>
        <taxon>Anthemidinae</taxon>
        <taxon>Tanacetum</taxon>
    </lineage>
</organism>
<feature type="compositionally biased region" description="Polar residues" evidence="1">
    <location>
        <begin position="113"/>
        <end position="134"/>
    </location>
</feature>
<name>A0ABQ5D281_9ASTR</name>
<reference evidence="2" key="1">
    <citation type="journal article" date="2022" name="Int. J. Mol. Sci.">
        <title>Draft Genome of Tanacetum Coccineum: Genomic Comparison of Closely Related Tanacetum-Family Plants.</title>
        <authorList>
            <person name="Yamashiro T."/>
            <person name="Shiraishi A."/>
            <person name="Nakayama K."/>
            <person name="Satake H."/>
        </authorList>
    </citation>
    <scope>NUCLEOTIDE SEQUENCE</scope>
</reference>
<feature type="region of interest" description="Disordered" evidence="1">
    <location>
        <begin position="18"/>
        <end position="52"/>
    </location>
</feature>
<protein>
    <recommendedName>
        <fullName evidence="4">Reverse transcriptase domain-containing protein</fullName>
    </recommendedName>
</protein>
<evidence type="ECO:0000313" key="2">
    <source>
        <dbReference type="EMBL" id="GJT33416.1"/>
    </source>
</evidence>
<dbReference type="Proteomes" id="UP001151760">
    <property type="component" value="Unassembled WGS sequence"/>
</dbReference>
<feature type="compositionally biased region" description="Basic and acidic residues" evidence="1">
    <location>
        <begin position="18"/>
        <end position="29"/>
    </location>
</feature>
<evidence type="ECO:0000256" key="1">
    <source>
        <dbReference type="SAM" id="MobiDB-lite"/>
    </source>
</evidence>
<accession>A0ABQ5D281</accession>
<feature type="compositionally biased region" description="Pro residues" evidence="1">
    <location>
        <begin position="261"/>
        <end position="272"/>
    </location>
</feature>
<comment type="caution">
    <text evidence="2">The sequence shown here is derived from an EMBL/GenBank/DDBJ whole genome shotgun (WGS) entry which is preliminary data.</text>
</comment>
<keyword evidence="3" id="KW-1185">Reference proteome</keyword>